<dbReference type="EC" id="2.7.11.1" evidence="1"/>
<evidence type="ECO:0000256" key="8">
    <source>
        <dbReference type="ARBA" id="ARBA00022840"/>
    </source>
</evidence>
<proteinExistence type="predicted"/>
<evidence type="ECO:0000256" key="2">
    <source>
        <dbReference type="ARBA" id="ARBA00022527"/>
    </source>
</evidence>
<keyword evidence="6" id="KW-0547">Nucleotide-binding</keyword>
<dbReference type="PROSITE" id="PS50082">
    <property type="entry name" value="WD_REPEATS_2"/>
    <property type="match status" value="2"/>
</dbReference>
<feature type="repeat" description="HEAT" evidence="9">
    <location>
        <begin position="333"/>
        <end position="365"/>
    </location>
</feature>
<keyword evidence="4" id="KW-0808">Transferase</keyword>
<dbReference type="SUPFAM" id="SSF50978">
    <property type="entry name" value="WD40 repeat-like"/>
    <property type="match status" value="1"/>
</dbReference>
<dbReference type="PANTHER" id="PTHR17583">
    <property type="entry name" value="PHOSPHOINOSITIDE 3-KINASE REGULATORY SUBUNIT 4"/>
    <property type="match status" value="1"/>
</dbReference>
<dbReference type="Proteomes" id="UP001530315">
    <property type="component" value="Unassembled WGS sequence"/>
</dbReference>
<dbReference type="Gene3D" id="2.130.10.10">
    <property type="entry name" value="YVTN repeat-like/Quinoprotein amine dehydrogenase"/>
    <property type="match status" value="2"/>
</dbReference>
<feature type="compositionally biased region" description="Basic and acidic residues" evidence="11">
    <location>
        <begin position="206"/>
        <end position="220"/>
    </location>
</feature>
<dbReference type="InterPro" id="IPR015943">
    <property type="entry name" value="WD40/YVTN_repeat-like_dom_sf"/>
</dbReference>
<evidence type="ECO:0000313" key="14">
    <source>
        <dbReference type="Proteomes" id="UP001530315"/>
    </source>
</evidence>
<dbReference type="GO" id="GO:0005524">
    <property type="term" value="F:ATP binding"/>
    <property type="evidence" value="ECO:0007669"/>
    <property type="project" value="UniProtKB-KW"/>
</dbReference>
<feature type="repeat" description="WD" evidence="10">
    <location>
        <begin position="1223"/>
        <end position="1247"/>
    </location>
</feature>
<keyword evidence="8" id="KW-0067">ATP-binding</keyword>
<evidence type="ECO:0000313" key="13">
    <source>
        <dbReference type="EMBL" id="KAL3775618.1"/>
    </source>
</evidence>
<feature type="domain" description="Phosphatase 2A Regulatory Subunit A helical" evidence="12">
    <location>
        <begin position="293"/>
        <end position="711"/>
    </location>
</feature>
<dbReference type="PROSITE" id="PS50077">
    <property type="entry name" value="HEAT_REPEAT"/>
    <property type="match status" value="1"/>
</dbReference>
<evidence type="ECO:0000256" key="6">
    <source>
        <dbReference type="ARBA" id="ARBA00022741"/>
    </source>
</evidence>
<evidence type="ECO:0000256" key="5">
    <source>
        <dbReference type="ARBA" id="ARBA00022737"/>
    </source>
</evidence>
<dbReference type="Gene3D" id="1.10.510.10">
    <property type="entry name" value="Transferase(Phosphotransferase) domain 1"/>
    <property type="match status" value="1"/>
</dbReference>
<dbReference type="SUPFAM" id="SSF56112">
    <property type="entry name" value="Protein kinase-like (PK-like)"/>
    <property type="match status" value="1"/>
</dbReference>
<dbReference type="PANTHER" id="PTHR17583:SF0">
    <property type="entry name" value="PHOSPHOINOSITIDE 3-KINASE REGULATORY SUBUNIT 4"/>
    <property type="match status" value="1"/>
</dbReference>
<gene>
    <name evidence="13" type="ORF">ACHAW5_007558</name>
</gene>
<evidence type="ECO:0000256" key="9">
    <source>
        <dbReference type="PROSITE-ProRule" id="PRU00103"/>
    </source>
</evidence>
<dbReference type="Pfam" id="PF00400">
    <property type="entry name" value="WD40"/>
    <property type="match status" value="1"/>
</dbReference>
<evidence type="ECO:0000256" key="7">
    <source>
        <dbReference type="ARBA" id="ARBA00022777"/>
    </source>
</evidence>
<evidence type="ECO:0000256" key="11">
    <source>
        <dbReference type="SAM" id="MobiDB-lite"/>
    </source>
</evidence>
<dbReference type="Pfam" id="PF22956">
    <property type="entry name" value="VPS15-like_hel"/>
    <property type="match status" value="1"/>
</dbReference>
<feature type="region of interest" description="Disordered" evidence="11">
    <location>
        <begin position="199"/>
        <end position="220"/>
    </location>
</feature>
<comment type="caution">
    <text evidence="13">The sequence shown here is derived from an EMBL/GenBank/DDBJ whole genome shotgun (WGS) entry which is preliminary data.</text>
</comment>
<dbReference type="InterPro" id="IPR045162">
    <property type="entry name" value="Vps15-like"/>
</dbReference>
<dbReference type="EMBL" id="JALLAZ020001405">
    <property type="protein sequence ID" value="KAL3775618.1"/>
    <property type="molecule type" value="Genomic_DNA"/>
</dbReference>
<dbReference type="InterPro" id="IPR011009">
    <property type="entry name" value="Kinase-like_dom_sf"/>
</dbReference>
<keyword evidence="2" id="KW-0723">Serine/threonine-protein kinase</keyword>
<dbReference type="InterPro" id="IPR001680">
    <property type="entry name" value="WD40_rpt"/>
</dbReference>
<evidence type="ECO:0000259" key="12">
    <source>
        <dbReference type="Pfam" id="PF22956"/>
    </source>
</evidence>
<dbReference type="InterPro" id="IPR055231">
    <property type="entry name" value="2AA_helical"/>
</dbReference>
<keyword evidence="14" id="KW-1185">Reference proteome</keyword>
<keyword evidence="5" id="KW-0677">Repeat</keyword>
<feature type="repeat" description="WD" evidence="10">
    <location>
        <begin position="1316"/>
        <end position="1330"/>
    </location>
</feature>
<reference evidence="13 14" key="1">
    <citation type="submission" date="2024-10" db="EMBL/GenBank/DDBJ databases">
        <title>Updated reference genomes for cyclostephanoid diatoms.</title>
        <authorList>
            <person name="Roberts W.R."/>
            <person name="Alverson A.J."/>
        </authorList>
    </citation>
    <scope>NUCLEOTIDE SEQUENCE [LARGE SCALE GENOMIC DNA]</scope>
    <source>
        <strain evidence="13 14">AJA276-08</strain>
    </source>
</reference>
<dbReference type="Gene3D" id="1.25.10.10">
    <property type="entry name" value="Leucine-rich Repeat Variant"/>
    <property type="match status" value="2"/>
</dbReference>
<dbReference type="InterPro" id="IPR016024">
    <property type="entry name" value="ARM-type_fold"/>
</dbReference>
<dbReference type="InterPro" id="IPR036322">
    <property type="entry name" value="WD40_repeat_dom_sf"/>
</dbReference>
<dbReference type="InterPro" id="IPR011989">
    <property type="entry name" value="ARM-like"/>
</dbReference>
<feature type="compositionally biased region" description="Low complexity" evidence="11">
    <location>
        <begin position="90"/>
        <end position="105"/>
    </location>
</feature>
<organism evidence="13 14">
    <name type="scientific">Stephanodiscus triporus</name>
    <dbReference type="NCBI Taxonomy" id="2934178"/>
    <lineage>
        <taxon>Eukaryota</taxon>
        <taxon>Sar</taxon>
        <taxon>Stramenopiles</taxon>
        <taxon>Ochrophyta</taxon>
        <taxon>Bacillariophyta</taxon>
        <taxon>Coscinodiscophyceae</taxon>
        <taxon>Thalassiosirophycidae</taxon>
        <taxon>Stephanodiscales</taxon>
        <taxon>Stephanodiscaceae</taxon>
        <taxon>Stephanodiscus</taxon>
    </lineage>
</organism>
<feature type="region of interest" description="Disordered" evidence="11">
    <location>
        <begin position="89"/>
        <end position="134"/>
    </location>
</feature>
<keyword evidence="3 10" id="KW-0853">WD repeat</keyword>
<evidence type="ECO:0000256" key="3">
    <source>
        <dbReference type="ARBA" id="ARBA00022574"/>
    </source>
</evidence>
<dbReference type="SUPFAM" id="SSF48371">
    <property type="entry name" value="ARM repeat"/>
    <property type="match status" value="1"/>
</dbReference>
<evidence type="ECO:0000256" key="10">
    <source>
        <dbReference type="PROSITE-ProRule" id="PRU00221"/>
    </source>
</evidence>
<protein>
    <recommendedName>
        <fullName evidence="1">non-specific serine/threonine protein kinase</fullName>
        <ecNumber evidence="1">2.7.11.1</ecNumber>
    </recommendedName>
</protein>
<dbReference type="InterPro" id="IPR021133">
    <property type="entry name" value="HEAT_type_2"/>
</dbReference>
<dbReference type="PROSITE" id="PS50294">
    <property type="entry name" value="WD_REPEATS_REGION"/>
    <property type="match status" value="1"/>
</dbReference>
<evidence type="ECO:0000256" key="1">
    <source>
        <dbReference type="ARBA" id="ARBA00012513"/>
    </source>
</evidence>
<name>A0ABD3NI54_9STRA</name>
<accession>A0ABD3NI54</accession>
<evidence type="ECO:0000256" key="4">
    <source>
        <dbReference type="ARBA" id="ARBA00022679"/>
    </source>
</evidence>
<keyword evidence="7" id="KW-0418">Kinase</keyword>
<dbReference type="GO" id="GO:0004674">
    <property type="term" value="F:protein serine/threonine kinase activity"/>
    <property type="evidence" value="ECO:0007669"/>
    <property type="project" value="UniProtKB-KW"/>
</dbReference>
<sequence length="1330" mass="146147">MDVFSLGCVLIELFLNGERALDLGDLMEYRRRGYDGGGRGATTTKTLLPQSLKQKLDKIESSKMRAACRHMLSLDPSSRLSPVEYLERLSSSSTTTTTTNTNTNTIGSTRRTIDAVGSSGGGDESKNERSTHAPVPSCFGSALYPFMLRLRTHILSPDARIALVAMKYGEILKATVGVDDYWGTTYFSRVIGPTLRRYENSSAEVDQPKTEPKSSDDTRQQDLSILSMDELLLETENLLRQLDSGVFNSNSDNSSDPTDTISPVAMFDHFPKSLSEADWQSRPSPSQSSIIILLQVVFSSVGHVQRASSKFVALKLMHRIAIFSSDEIRLQRIVPFVTSLLNDSEPIVRASGISVLASVLSTVTTFPPSDASIFPRYVFKKVAHLITDSSLIVRVAFAQNIALLAETARRFLDVGHAVRLYEAVAGRHSRDTSSPNDSSDRSPALFPEATANLLGKQNVGSGDYAPSTFNLGSPDTTTTMITSSYDSDLAVLHEVVFRWVVHITTDTSDHSSQSKQALLRGLPRLCNFFGVEYSFQILPIILAFLNDRKDWQLRSALCRHLPSVCISVGRAATEQFIVPCIETVLNDDVEQVICEALSCLNSLVSLSLLARTSLLGTEIAGLSAVPNRGPTSSRRRKQGVIEKCGPLLLHPSSIVRRHAASFVCVSSQVLGDADSEVIVNQLLKPYLQYKPTFESIHHLLECVKAPSLRKISAILRPSDNFETEFEISAKLASSLSVPSQKSVELVAKNDFNWYEPLHLAASNNQDPSVPIYSLGFASLQKVHDLNIEVPSDASSHILNNRMDENRLARHVGNKEDLTDEIITCFLNRSVVQIAESACSGEWGSTAFIDQLVPEISHAHSKILALDVPPLSPSLGLARSDNYACRHTWCPKEDKLLGSTGTDHLGPVNRLAVSEDQSFFVSASYDGTSKVFELRQAHDSGGNIHSCLTYEGHKFGNDHAPVRINDCCILEHTHSVATAASDGSLHVWRVDTVTSHQNQQMKRQRVSGHSALRNINLGEGEVLAVSHFNTPSASILVFATQRGHIHSLDIRSAKRPFSLNLRPELGYLTDMEVGKDRNWVVAGTSRGYVALWDVRFQTMVKLWRHHRDSPIKRLIDAFGTCQDHASGPLVFIGCDNNEASLFDLSTGGCLQCYRVLDSSLSYVDQLALPTDCLSIPHLESVNIPSRLGKRLVSLDKALQMTSRNSMSSVSINALAGCINPQGPSYLMTGGTDTMIRLWDLKSASKSFCVSGLQRNQPSPRFEQVGGNSRLIICRQPSILPSSMVESSKLPMHNRQGVVKCDSRHLDSILDLKVVNGLLLSASRDHTIKLWA</sequence>
<dbReference type="InterPro" id="IPR019775">
    <property type="entry name" value="WD40_repeat_CS"/>
</dbReference>
<dbReference type="SMART" id="SM00320">
    <property type="entry name" value="WD40"/>
    <property type="match status" value="5"/>
</dbReference>
<dbReference type="PROSITE" id="PS00678">
    <property type="entry name" value="WD_REPEATS_1"/>
    <property type="match status" value="1"/>
</dbReference>